<name>A0A920CGV1_9BACL</name>
<dbReference type="PROSITE" id="PS51257">
    <property type="entry name" value="PROKAR_LIPOPROTEIN"/>
    <property type="match status" value="1"/>
</dbReference>
<gene>
    <name evidence="1" type="ORF">J41TS12_45620</name>
</gene>
<dbReference type="Proteomes" id="UP000681162">
    <property type="component" value="Unassembled WGS sequence"/>
</dbReference>
<sequence>MQLRGIRYSLCFMSGVLMMLLIITGCTDSEPSWTTFVGSAVEKSFPVPKEAKRTETAMNNTKVDYVHYSMPGLREDDPVPEPYMKAITEWGWKENTQESTGTTLVFTKDKLVVQLTMYKNAFTVLVPKMQEKTIIKGLESNQ</sequence>
<keyword evidence="2" id="KW-1185">Reference proteome</keyword>
<reference evidence="1 2" key="1">
    <citation type="submission" date="2021-03" db="EMBL/GenBank/DDBJ databases">
        <title>Antimicrobial resistance genes in bacteria isolated from Japanese honey, and their potential for conferring macrolide and lincosamide resistance in the American foulbrood pathogen Paenibacillus larvae.</title>
        <authorList>
            <person name="Okamoto M."/>
            <person name="Kumagai M."/>
            <person name="Kanamori H."/>
            <person name="Takamatsu D."/>
        </authorList>
    </citation>
    <scope>NUCLEOTIDE SEQUENCE [LARGE SCALE GENOMIC DNA]</scope>
    <source>
        <strain evidence="1 2">J41TS12</strain>
    </source>
</reference>
<proteinExistence type="predicted"/>
<dbReference type="AlphaFoldDB" id="A0A920CGV1"/>
<organism evidence="1 2">
    <name type="scientific">Paenibacillus antibioticophila</name>
    <dbReference type="NCBI Taxonomy" id="1274374"/>
    <lineage>
        <taxon>Bacteria</taxon>
        <taxon>Bacillati</taxon>
        <taxon>Bacillota</taxon>
        <taxon>Bacilli</taxon>
        <taxon>Bacillales</taxon>
        <taxon>Paenibacillaceae</taxon>
        <taxon>Paenibacillus</taxon>
    </lineage>
</organism>
<comment type="caution">
    <text evidence="1">The sequence shown here is derived from an EMBL/GenBank/DDBJ whole genome shotgun (WGS) entry which is preliminary data.</text>
</comment>
<evidence type="ECO:0000313" key="2">
    <source>
        <dbReference type="Proteomes" id="UP000681162"/>
    </source>
</evidence>
<evidence type="ECO:0008006" key="3">
    <source>
        <dbReference type="Google" id="ProtNLM"/>
    </source>
</evidence>
<evidence type="ECO:0000313" key="1">
    <source>
        <dbReference type="EMBL" id="GIO39701.1"/>
    </source>
</evidence>
<dbReference type="RefSeq" id="WP_212943245.1">
    <property type="nucleotide sequence ID" value="NZ_BORR01000026.1"/>
</dbReference>
<dbReference type="EMBL" id="BORR01000026">
    <property type="protein sequence ID" value="GIO39701.1"/>
    <property type="molecule type" value="Genomic_DNA"/>
</dbReference>
<accession>A0A920CGV1</accession>
<protein>
    <recommendedName>
        <fullName evidence="3">Lipoprotein</fullName>
    </recommendedName>
</protein>